<reference evidence="2" key="1">
    <citation type="submission" date="2020-09" db="EMBL/GenBank/DDBJ databases">
        <title>Complete genome sequencing of Faecalibacillus intestinalis strain 14EGH31.</title>
        <authorList>
            <person name="Sakamoto M."/>
            <person name="Murakami T."/>
            <person name="Mori H."/>
        </authorList>
    </citation>
    <scope>NUCLEOTIDE SEQUENCE [LARGE SCALE GENOMIC DNA]</scope>
    <source>
        <strain evidence="2">14EGH31</strain>
    </source>
</reference>
<evidence type="ECO:0000313" key="1">
    <source>
        <dbReference type="EMBL" id="BCL56421.1"/>
    </source>
</evidence>
<dbReference type="GeneID" id="70578531"/>
<gene>
    <name evidence="1" type="ORF">Fi14EGH31_01330</name>
</gene>
<dbReference type="EMBL" id="AP024085">
    <property type="protein sequence ID" value="BCL56421.1"/>
    <property type="molecule type" value="Genomic_DNA"/>
</dbReference>
<name>A0A7I8DV18_9FIRM</name>
<proteinExistence type="predicted"/>
<protein>
    <submittedName>
        <fullName evidence="1">Uncharacterized protein</fullName>
    </submittedName>
</protein>
<accession>A0A7I8DV18</accession>
<organism evidence="1 2">
    <name type="scientific">Faecalibacillus intestinalis</name>
    <dbReference type="NCBI Taxonomy" id="1982626"/>
    <lineage>
        <taxon>Bacteria</taxon>
        <taxon>Bacillati</taxon>
        <taxon>Bacillota</taxon>
        <taxon>Erysipelotrichia</taxon>
        <taxon>Erysipelotrichales</taxon>
        <taxon>Coprobacillaceae</taxon>
        <taxon>Faecalibacillus</taxon>
    </lineage>
</organism>
<evidence type="ECO:0000313" key="2">
    <source>
        <dbReference type="Proteomes" id="UP000593842"/>
    </source>
</evidence>
<dbReference type="RefSeq" id="WP_117347662.1">
    <property type="nucleotide sequence ID" value="NZ_AP024085.1"/>
</dbReference>
<dbReference type="Proteomes" id="UP000593842">
    <property type="component" value="Chromosome"/>
</dbReference>
<sequence>MDKRRKMFEIYDELDLIAFRLDGVYQTLFAVDLETLSTFTDNQGRAAQDFLCHELFELTKRIQKCDEDLHELMDKPDLSLLEENN</sequence>
<dbReference type="KEGG" id="fit:Fi14EGH31_01330"/>
<dbReference type="AlphaFoldDB" id="A0A7I8DV18"/>